<feature type="non-terminal residue" evidence="3">
    <location>
        <position position="1"/>
    </location>
</feature>
<name>A0A382FL97_9ZZZZ</name>
<feature type="domain" description="SMP-30/Gluconolactonase/LRE-like region" evidence="2">
    <location>
        <begin position="2"/>
        <end position="166"/>
    </location>
</feature>
<dbReference type="GO" id="GO:0016787">
    <property type="term" value="F:hydrolase activity"/>
    <property type="evidence" value="ECO:0007669"/>
    <property type="project" value="UniProtKB-KW"/>
</dbReference>
<dbReference type="InterPro" id="IPR011042">
    <property type="entry name" value="6-blade_b-propeller_TolB-like"/>
</dbReference>
<reference evidence="3" key="1">
    <citation type="submission" date="2018-05" db="EMBL/GenBank/DDBJ databases">
        <authorList>
            <person name="Lanie J.A."/>
            <person name="Ng W.-L."/>
            <person name="Kazmierczak K.M."/>
            <person name="Andrzejewski T.M."/>
            <person name="Davidsen T.M."/>
            <person name="Wayne K.J."/>
            <person name="Tettelin H."/>
            <person name="Glass J.I."/>
            <person name="Rusch D."/>
            <person name="Podicherti R."/>
            <person name="Tsui H.-C.T."/>
            <person name="Winkler M.E."/>
        </authorList>
    </citation>
    <scope>NUCLEOTIDE SEQUENCE</scope>
</reference>
<organism evidence="3">
    <name type="scientific">marine metagenome</name>
    <dbReference type="NCBI Taxonomy" id="408172"/>
    <lineage>
        <taxon>unclassified sequences</taxon>
        <taxon>metagenomes</taxon>
        <taxon>ecological metagenomes</taxon>
    </lineage>
</organism>
<gene>
    <name evidence="3" type="ORF">METZ01_LOCUS216740</name>
</gene>
<dbReference type="PANTHER" id="PTHR47572:SF4">
    <property type="entry name" value="LACTONASE DRP35"/>
    <property type="match status" value="1"/>
</dbReference>
<evidence type="ECO:0000313" key="3">
    <source>
        <dbReference type="EMBL" id="SVB63886.1"/>
    </source>
</evidence>
<proteinExistence type="predicted"/>
<accession>A0A382FL97</accession>
<dbReference type="InterPro" id="IPR013658">
    <property type="entry name" value="SGL"/>
</dbReference>
<dbReference type="EMBL" id="UINC01050656">
    <property type="protein sequence ID" value="SVB63886.1"/>
    <property type="molecule type" value="Genomic_DNA"/>
</dbReference>
<dbReference type="Pfam" id="PF08450">
    <property type="entry name" value="SGL"/>
    <property type="match status" value="1"/>
</dbReference>
<protein>
    <recommendedName>
        <fullName evidence="2">SMP-30/Gluconolactonase/LRE-like region domain-containing protein</fullName>
    </recommendedName>
</protein>
<sequence>SPNDLAINRKGSIYFTDPRYAGDEPREIDFEGVFSVDRDGSVKLATKEVQKPNGILVSLDGKNVYVADNNNNSKGHHHLLQFTVKKDGTLGGKKVLFDLGPDRRGIDGMTLDGKGNIYATAGKGARAGIYVFSSTGTNLAFIPTPGSPTNCVFGGGKEKSMLYITAQSAPQSDGSKPWGLFRIRLKIAGHHIFE</sequence>
<dbReference type="PANTHER" id="PTHR47572">
    <property type="entry name" value="LIPOPROTEIN-RELATED"/>
    <property type="match status" value="1"/>
</dbReference>
<dbReference type="SUPFAM" id="SSF63829">
    <property type="entry name" value="Calcium-dependent phosphotriesterase"/>
    <property type="match status" value="1"/>
</dbReference>
<dbReference type="Gene3D" id="2.120.10.30">
    <property type="entry name" value="TolB, C-terminal domain"/>
    <property type="match status" value="1"/>
</dbReference>
<evidence type="ECO:0000256" key="1">
    <source>
        <dbReference type="ARBA" id="ARBA00022801"/>
    </source>
</evidence>
<keyword evidence="1" id="KW-0378">Hydrolase</keyword>
<evidence type="ECO:0000259" key="2">
    <source>
        <dbReference type="Pfam" id="PF08450"/>
    </source>
</evidence>
<dbReference type="InterPro" id="IPR051262">
    <property type="entry name" value="SMP-30/CGR1_Lactonase"/>
</dbReference>
<dbReference type="AlphaFoldDB" id="A0A382FL97"/>